<dbReference type="EMBL" id="CP121752">
    <property type="protein sequence ID" value="WGD98152.2"/>
    <property type="molecule type" value="Genomic_DNA"/>
</dbReference>
<sequence>MKKWMYILLLLTVVLSACGSQATEKKSDIKKIEDISLKELSKHKNTYLGDNSAVRAILSDLPGGIIREFEIIDGKALDVTYGVKENAGYTENQFDAFWFDQKDTLEKTYLYNAIALFILVDNVEQVTLNMSSKDEPSVTFKRKQLEKKLPHPFKKYKDDTALWQKELVDGVVKSKEKRQDIYKTYPMKK</sequence>
<reference evidence="1" key="1">
    <citation type="submission" date="2025-02" db="EMBL/GenBank/DDBJ databases">
        <title>Complete genome sequences of 52 Bacillus and Priestia strains isolated from West-African fermentations and 26 reference strains from the DSMZ collection.</title>
        <authorList>
            <person name="Wiedenbein E.S."/>
            <person name="Canoy T.S."/>
            <person name="Hui Y."/>
            <person name="Parkouda C."/>
            <person name="Dawende C."/>
            <person name="Ametefe E."/>
            <person name="Jespersen L."/>
            <person name="Nielsen D.S."/>
        </authorList>
    </citation>
    <scope>NUCLEOTIDE SEQUENCE</scope>
    <source>
        <strain evidence="1">PRO33</strain>
    </source>
</reference>
<dbReference type="Proteomes" id="UP001218488">
    <property type="component" value="Chromosome"/>
</dbReference>
<evidence type="ECO:0000313" key="2">
    <source>
        <dbReference type="Proteomes" id="UP001218488"/>
    </source>
</evidence>
<name>A0AC61YXY6_BACIA</name>
<protein>
    <submittedName>
        <fullName evidence="1">DUF4825 domain-containing protein</fullName>
    </submittedName>
</protein>
<organism evidence="1 2">
    <name type="scientific">Bacillus safensis</name>
    <dbReference type="NCBI Taxonomy" id="561879"/>
    <lineage>
        <taxon>Bacteria</taxon>
        <taxon>Bacillati</taxon>
        <taxon>Bacillota</taxon>
        <taxon>Bacilli</taxon>
        <taxon>Bacillales</taxon>
        <taxon>Bacillaceae</taxon>
        <taxon>Bacillus</taxon>
    </lineage>
</organism>
<evidence type="ECO:0000313" key="1">
    <source>
        <dbReference type="EMBL" id="WGD98152.2"/>
    </source>
</evidence>
<proteinExistence type="predicted"/>
<accession>A0AC61YXY6</accession>
<gene>
    <name evidence="1" type="ORF">P5627_02385</name>
</gene>